<evidence type="ECO:0000256" key="4">
    <source>
        <dbReference type="ARBA" id="ARBA00022989"/>
    </source>
</evidence>
<feature type="transmembrane region" description="Helical" evidence="6">
    <location>
        <begin position="293"/>
        <end position="311"/>
    </location>
</feature>
<protein>
    <submittedName>
        <fullName evidence="8">EamA family transporter</fullName>
    </submittedName>
</protein>
<comment type="subcellular location">
    <subcellularLocation>
        <location evidence="1">Membrane</location>
        <topology evidence="1">Multi-pass membrane protein</topology>
    </subcellularLocation>
</comment>
<feature type="transmembrane region" description="Helical" evidence="6">
    <location>
        <begin position="25"/>
        <end position="45"/>
    </location>
</feature>
<name>A0ABU3N7J1_9SPHN</name>
<evidence type="ECO:0000256" key="5">
    <source>
        <dbReference type="ARBA" id="ARBA00023136"/>
    </source>
</evidence>
<comment type="caution">
    <text evidence="8">The sequence shown here is derived from an EMBL/GenBank/DDBJ whole genome shotgun (WGS) entry which is preliminary data.</text>
</comment>
<feature type="transmembrane region" description="Helical" evidence="6">
    <location>
        <begin position="144"/>
        <end position="161"/>
    </location>
</feature>
<proteinExistence type="inferred from homology"/>
<dbReference type="PANTHER" id="PTHR32322">
    <property type="entry name" value="INNER MEMBRANE TRANSPORTER"/>
    <property type="match status" value="1"/>
</dbReference>
<keyword evidence="5 6" id="KW-0472">Membrane</keyword>
<dbReference type="InterPro" id="IPR037185">
    <property type="entry name" value="EmrE-like"/>
</dbReference>
<feature type="transmembrane region" description="Helical" evidence="6">
    <location>
        <begin position="57"/>
        <end position="75"/>
    </location>
</feature>
<comment type="similarity">
    <text evidence="2">Belongs to the EamA transporter family.</text>
</comment>
<evidence type="ECO:0000256" key="3">
    <source>
        <dbReference type="ARBA" id="ARBA00022692"/>
    </source>
</evidence>
<evidence type="ECO:0000259" key="7">
    <source>
        <dbReference type="Pfam" id="PF00892"/>
    </source>
</evidence>
<feature type="transmembrane region" description="Helical" evidence="6">
    <location>
        <begin position="87"/>
        <end position="106"/>
    </location>
</feature>
<feature type="transmembrane region" description="Helical" evidence="6">
    <location>
        <begin position="205"/>
        <end position="232"/>
    </location>
</feature>
<feature type="domain" description="EamA" evidence="7">
    <location>
        <begin position="175"/>
        <end position="310"/>
    </location>
</feature>
<sequence>MRRFFVKAPGDEPPVEPVPPRSAQLAVLIPFLVVTVIWGSTWIVIRDQLSVVPPSWSVAYRFAVAGVVMLGWALTRRDSLKLDARGWAFAAALGFAQFVLNFNFVYRAEQHITSGVVAIVYALLLVPNAILARIFLGQLMGRQLLIGSAVAMAGVALLFLHEARLSDAGPEAALIGIGIALLGVLSASVANVMQATKTAKAYPMATSLGWAMLIGAAIDAGFACLTVGPPVIEMRWSYVTGTLYLGVFGSALAFTIYFQLIRTIGPAKAAYTSVLIPVIAMLLSTLFEGYRWSLLAVAGAVLVLIGLVVALKARRPNR</sequence>
<dbReference type="PANTHER" id="PTHR32322:SF2">
    <property type="entry name" value="EAMA DOMAIN-CONTAINING PROTEIN"/>
    <property type="match status" value="1"/>
</dbReference>
<accession>A0ABU3N7J1</accession>
<keyword evidence="4 6" id="KW-1133">Transmembrane helix</keyword>
<dbReference type="InterPro" id="IPR050638">
    <property type="entry name" value="AA-Vitamin_Transporters"/>
</dbReference>
<reference evidence="8" key="1">
    <citation type="submission" date="2022-04" db="EMBL/GenBank/DDBJ databases">
        <title>Tomato heritable bacteria conferring resistance against bacterial wilt.</title>
        <authorList>
            <person name="Yin J."/>
        </authorList>
    </citation>
    <scope>NUCLEOTIDE SEQUENCE</scope>
    <source>
        <strain evidence="8">Cra20</strain>
    </source>
</reference>
<dbReference type="SUPFAM" id="SSF103481">
    <property type="entry name" value="Multidrug resistance efflux transporter EmrE"/>
    <property type="match status" value="2"/>
</dbReference>
<gene>
    <name evidence="8" type="ORF">MZO42_17215</name>
</gene>
<feature type="transmembrane region" description="Helical" evidence="6">
    <location>
        <begin position="238"/>
        <end position="257"/>
    </location>
</feature>
<evidence type="ECO:0000313" key="8">
    <source>
        <dbReference type="EMBL" id="MDT8760443.1"/>
    </source>
</evidence>
<keyword evidence="3 6" id="KW-0812">Transmembrane</keyword>
<evidence type="ECO:0000256" key="2">
    <source>
        <dbReference type="ARBA" id="ARBA00007362"/>
    </source>
</evidence>
<feature type="domain" description="EamA" evidence="7">
    <location>
        <begin position="31"/>
        <end position="159"/>
    </location>
</feature>
<feature type="transmembrane region" description="Helical" evidence="6">
    <location>
        <begin position="173"/>
        <end position="193"/>
    </location>
</feature>
<dbReference type="InterPro" id="IPR000620">
    <property type="entry name" value="EamA_dom"/>
</dbReference>
<dbReference type="EMBL" id="JALMLT010000004">
    <property type="protein sequence ID" value="MDT8760443.1"/>
    <property type="molecule type" value="Genomic_DNA"/>
</dbReference>
<evidence type="ECO:0000256" key="6">
    <source>
        <dbReference type="SAM" id="Phobius"/>
    </source>
</evidence>
<dbReference type="Pfam" id="PF00892">
    <property type="entry name" value="EamA"/>
    <property type="match status" value="2"/>
</dbReference>
<organism evidence="8">
    <name type="scientific">Sphingomonas psychrotolerans</name>
    <dbReference type="NCBI Taxonomy" id="1327635"/>
    <lineage>
        <taxon>Bacteria</taxon>
        <taxon>Pseudomonadati</taxon>
        <taxon>Pseudomonadota</taxon>
        <taxon>Alphaproteobacteria</taxon>
        <taxon>Sphingomonadales</taxon>
        <taxon>Sphingomonadaceae</taxon>
        <taxon>Sphingomonas</taxon>
    </lineage>
</organism>
<feature type="transmembrane region" description="Helical" evidence="6">
    <location>
        <begin position="112"/>
        <end position="132"/>
    </location>
</feature>
<evidence type="ECO:0000256" key="1">
    <source>
        <dbReference type="ARBA" id="ARBA00004141"/>
    </source>
</evidence>